<protein>
    <recommendedName>
        <fullName evidence="5">AMP-dependent synthetase/ligase domain-containing protein</fullName>
    </recommendedName>
</protein>
<dbReference type="PROSITE" id="PS00455">
    <property type="entry name" value="AMP_BINDING"/>
    <property type="match status" value="1"/>
</dbReference>
<dbReference type="InterPro" id="IPR000873">
    <property type="entry name" value="AMP-dep_synth/lig_dom"/>
</dbReference>
<dbReference type="EMBL" id="RSCE01000001">
    <property type="protein sequence ID" value="RSH87554.1"/>
    <property type="molecule type" value="Genomic_DNA"/>
</dbReference>
<feature type="domain" description="AMP-dependent synthetase/ligase" evidence="1">
    <location>
        <begin position="58"/>
        <end position="437"/>
    </location>
</feature>
<comment type="caution">
    <text evidence="3">The sequence shown here is derived from an EMBL/GenBank/DDBJ whole genome shotgun (WGS) entry which is preliminary data.</text>
</comment>
<dbReference type="InterPro" id="IPR020845">
    <property type="entry name" value="AMP-binding_CS"/>
</dbReference>
<gene>
    <name evidence="3" type="ORF">EHS24_000064</name>
</gene>
<organism evidence="3 4">
    <name type="scientific">Apiotrichum porosum</name>
    <dbReference type="NCBI Taxonomy" id="105984"/>
    <lineage>
        <taxon>Eukaryota</taxon>
        <taxon>Fungi</taxon>
        <taxon>Dikarya</taxon>
        <taxon>Basidiomycota</taxon>
        <taxon>Agaricomycotina</taxon>
        <taxon>Tremellomycetes</taxon>
        <taxon>Trichosporonales</taxon>
        <taxon>Trichosporonaceae</taxon>
        <taxon>Apiotrichum</taxon>
    </lineage>
</organism>
<dbReference type="RefSeq" id="XP_028479762.1">
    <property type="nucleotide sequence ID" value="XM_028615905.1"/>
</dbReference>
<dbReference type="GO" id="GO:0016405">
    <property type="term" value="F:CoA-ligase activity"/>
    <property type="evidence" value="ECO:0007669"/>
    <property type="project" value="TreeGrafter"/>
</dbReference>
<dbReference type="SUPFAM" id="SSF56801">
    <property type="entry name" value="Acetyl-CoA synthetase-like"/>
    <property type="match status" value="1"/>
</dbReference>
<name>A0A427Y977_9TREE</name>
<evidence type="ECO:0000313" key="3">
    <source>
        <dbReference type="EMBL" id="RSH87554.1"/>
    </source>
</evidence>
<reference evidence="3 4" key="1">
    <citation type="submission" date="2018-11" db="EMBL/GenBank/DDBJ databases">
        <title>Genome sequence of Apiotrichum porosum DSM 27194.</title>
        <authorList>
            <person name="Aliyu H."/>
            <person name="Gorte O."/>
            <person name="Ochsenreither K."/>
        </authorList>
    </citation>
    <scope>NUCLEOTIDE SEQUENCE [LARGE SCALE GENOMIC DNA]</scope>
    <source>
        <strain evidence="3 4">DSM 27194</strain>
    </source>
</reference>
<dbReference type="InterPro" id="IPR025110">
    <property type="entry name" value="AMP-bd_C"/>
</dbReference>
<dbReference type="PANTHER" id="PTHR24096:SF393">
    <property type="entry name" value="LIGASE, PUTATIVE-RELATED"/>
    <property type="match status" value="1"/>
</dbReference>
<dbReference type="AlphaFoldDB" id="A0A427Y977"/>
<dbReference type="OrthoDB" id="10253115at2759"/>
<dbReference type="Proteomes" id="UP000279236">
    <property type="component" value="Unassembled WGS sequence"/>
</dbReference>
<dbReference type="InterPro" id="IPR045851">
    <property type="entry name" value="AMP-bd_C_sf"/>
</dbReference>
<feature type="domain" description="AMP-binding enzyme C-terminal" evidence="2">
    <location>
        <begin position="489"/>
        <end position="566"/>
    </location>
</feature>
<dbReference type="GO" id="GO:0019748">
    <property type="term" value="P:secondary metabolic process"/>
    <property type="evidence" value="ECO:0007669"/>
    <property type="project" value="TreeGrafter"/>
</dbReference>
<dbReference type="InterPro" id="IPR042099">
    <property type="entry name" value="ANL_N_sf"/>
</dbReference>
<evidence type="ECO:0000259" key="1">
    <source>
        <dbReference type="Pfam" id="PF00501"/>
    </source>
</evidence>
<dbReference type="GeneID" id="39584607"/>
<evidence type="ECO:0000313" key="4">
    <source>
        <dbReference type="Proteomes" id="UP000279236"/>
    </source>
</evidence>
<dbReference type="Pfam" id="PF13193">
    <property type="entry name" value="AMP-binding_C"/>
    <property type="match status" value="1"/>
</dbReference>
<dbReference type="STRING" id="105984.A0A427Y977"/>
<accession>A0A427Y977</accession>
<keyword evidence="4" id="KW-1185">Reference proteome</keyword>
<evidence type="ECO:0008006" key="5">
    <source>
        <dbReference type="Google" id="ProtNLM"/>
    </source>
</evidence>
<sequence length="591" mass="64515">MSLPKNASYTECMNYLTRPGALHETEDLVVDGRKITAFKNLPKTFRSFFLDKFGMYTDRTFLSAPAAGTDKRQYHTFAEIFDQSVALAAWLRAQGVERGDGVGIAGYNSPLWVTAFVATHLLGAVTVVLNASLNADSLIHCLKTTVPKVTLVDAPVAETLAGKYNDKLKPHGLYCYTPGKAQSQIKQLPQIRASPAQKDAVLRTELNDLGPDSDAHIFFTSGTTGYPKAVLSTQRMGLSNHFSAMFPASIAALRKGMPVPPLPTAALPQKVHLLAIPMFHVTGCLSWLIRGINSGTKLVFMDRWNVAKACEVIVQEKVNLVGGVPAIATQLVQTDLLPKNLDFDGVAYGGAPAAARLAKDIKERWPTASVQQGYGMTETNAYACGIAGDDYLSKPKSTGPPVPICSLRIVDPETKREVPVGQMGVIHLRGANIMKEYVRDPKATAEALDADGWMDTGDVGYVDEENFLFIADRAKDLIIRGGENIPSMEVENAILRDPRVSQVIAVPIPDKVMGELVGILYTLRSGAKAHEKSILEEAHPHLRKVARPEIAVEYHEPNLPTNANGKFVKKDLKHHVIGAWEERQKKPRAKL</sequence>
<dbReference type="PANTHER" id="PTHR24096">
    <property type="entry name" value="LONG-CHAIN-FATTY-ACID--COA LIGASE"/>
    <property type="match status" value="1"/>
</dbReference>
<proteinExistence type="predicted"/>
<dbReference type="Pfam" id="PF00501">
    <property type="entry name" value="AMP-binding"/>
    <property type="match status" value="1"/>
</dbReference>
<dbReference type="Gene3D" id="3.40.50.12780">
    <property type="entry name" value="N-terminal domain of ligase-like"/>
    <property type="match status" value="1"/>
</dbReference>
<dbReference type="Gene3D" id="3.30.300.30">
    <property type="match status" value="1"/>
</dbReference>
<evidence type="ECO:0000259" key="2">
    <source>
        <dbReference type="Pfam" id="PF13193"/>
    </source>
</evidence>